<protein>
    <submittedName>
        <fullName evidence="3">Transcriptional regulator</fullName>
    </submittedName>
</protein>
<dbReference type="InterPro" id="IPR010982">
    <property type="entry name" value="Lambda_DNA-bd_dom_sf"/>
</dbReference>
<dbReference type="Pfam" id="PF17765">
    <property type="entry name" value="MLTR_LBD"/>
    <property type="match status" value="1"/>
</dbReference>
<dbReference type="Gene3D" id="3.30.450.180">
    <property type="match status" value="1"/>
</dbReference>
<dbReference type="SUPFAM" id="SSF47413">
    <property type="entry name" value="lambda repressor-like DNA-binding domains"/>
    <property type="match status" value="1"/>
</dbReference>
<feature type="compositionally biased region" description="Low complexity" evidence="1">
    <location>
        <begin position="280"/>
        <end position="295"/>
    </location>
</feature>
<dbReference type="PANTHER" id="PTHR35010:SF2">
    <property type="entry name" value="BLL4672 PROTEIN"/>
    <property type="match status" value="1"/>
</dbReference>
<dbReference type="Gene3D" id="1.10.260.40">
    <property type="entry name" value="lambda repressor-like DNA-binding domains"/>
    <property type="match status" value="1"/>
</dbReference>
<feature type="region of interest" description="Disordered" evidence="1">
    <location>
        <begin position="280"/>
        <end position="310"/>
    </location>
</feature>
<dbReference type="PANTHER" id="PTHR35010">
    <property type="entry name" value="BLL4672 PROTEIN-RELATED"/>
    <property type="match status" value="1"/>
</dbReference>
<dbReference type="InterPro" id="IPR041413">
    <property type="entry name" value="MLTR_LBD"/>
</dbReference>
<dbReference type="AlphaFoldDB" id="A0A2M8M073"/>
<reference evidence="3 4" key="1">
    <citation type="submission" date="2017-11" db="EMBL/GenBank/DDBJ databases">
        <title>Streptomyces carmine sp. nov., a novel actinomycete isolated from Sophora alopecuroides in Xinjiang, China.</title>
        <authorList>
            <person name="Wang Y."/>
            <person name="Luo X."/>
            <person name="Wan C."/>
            <person name="Zhang L."/>
        </authorList>
    </citation>
    <scope>NUCLEOTIDE SEQUENCE [LARGE SCALE GENOMIC DNA]</scope>
    <source>
        <strain evidence="3 4">TRM SA0054</strain>
    </source>
</reference>
<comment type="caution">
    <text evidence="3">The sequence shown here is derived from an EMBL/GenBank/DDBJ whole genome shotgun (WGS) entry which is preliminary data.</text>
</comment>
<feature type="compositionally biased region" description="Basic and acidic residues" evidence="1">
    <location>
        <begin position="298"/>
        <end position="310"/>
    </location>
</feature>
<dbReference type="Pfam" id="PF13560">
    <property type="entry name" value="HTH_31"/>
    <property type="match status" value="1"/>
</dbReference>
<organism evidence="3 4">
    <name type="scientific">Streptomyces carminius</name>
    <dbReference type="NCBI Taxonomy" id="2665496"/>
    <lineage>
        <taxon>Bacteria</taxon>
        <taxon>Bacillati</taxon>
        <taxon>Actinomycetota</taxon>
        <taxon>Actinomycetes</taxon>
        <taxon>Kitasatosporales</taxon>
        <taxon>Streptomycetaceae</taxon>
        <taxon>Streptomyces</taxon>
    </lineage>
</organism>
<name>A0A2M8M073_9ACTN</name>
<dbReference type="Proteomes" id="UP000230407">
    <property type="component" value="Unassembled WGS sequence"/>
</dbReference>
<evidence type="ECO:0000313" key="4">
    <source>
        <dbReference type="Proteomes" id="UP000230407"/>
    </source>
</evidence>
<evidence type="ECO:0000259" key="2">
    <source>
        <dbReference type="PROSITE" id="PS50943"/>
    </source>
</evidence>
<dbReference type="CDD" id="cd00093">
    <property type="entry name" value="HTH_XRE"/>
    <property type="match status" value="1"/>
</dbReference>
<dbReference type="InterPro" id="IPR001387">
    <property type="entry name" value="Cro/C1-type_HTH"/>
</dbReference>
<evidence type="ECO:0000313" key="3">
    <source>
        <dbReference type="EMBL" id="PJE97604.1"/>
    </source>
</evidence>
<gene>
    <name evidence="3" type="ORF">CUT44_10665</name>
</gene>
<dbReference type="SMART" id="SM00530">
    <property type="entry name" value="HTH_XRE"/>
    <property type="match status" value="1"/>
</dbReference>
<dbReference type="EMBL" id="PGGW01000039">
    <property type="protein sequence ID" value="PJE97604.1"/>
    <property type="molecule type" value="Genomic_DNA"/>
</dbReference>
<evidence type="ECO:0000256" key="1">
    <source>
        <dbReference type="SAM" id="MobiDB-lite"/>
    </source>
</evidence>
<dbReference type="PROSITE" id="PS50943">
    <property type="entry name" value="HTH_CROC1"/>
    <property type="match status" value="1"/>
</dbReference>
<proteinExistence type="predicted"/>
<feature type="domain" description="HTH cro/C1-type" evidence="2">
    <location>
        <begin position="37"/>
        <end position="84"/>
    </location>
</feature>
<accession>A0A2M8M073</accession>
<dbReference type="GO" id="GO:0003677">
    <property type="term" value="F:DNA binding"/>
    <property type="evidence" value="ECO:0007669"/>
    <property type="project" value="InterPro"/>
</dbReference>
<dbReference type="RefSeq" id="WP_100201694.1">
    <property type="nucleotide sequence ID" value="NZ_PGGW01000039.1"/>
</dbReference>
<sequence length="310" mass="34802">MAETNRELADFLRRARAQVDPSRAGLPPDGRVRRVPGLRREEVAFLAGVSADYYTRLEQGRRITPSPAVVESLGRALGLDDAGRAHLRDLFGVAPGAPARRPRGVQRVRPGLYQLLDALDGEPVLVLGRRTDVLAANRMARALFTDFERLPPRHRNYARWMFLDEDARSLFADWEDQARAAVESLRFESGRDPGDRATLALVEELREHSREFDRWWEQHRVHQRTHGSKRLRHPLVGDLTVEYETLVPPGDPDTTVFVYTAEAGSPSKRALDLLASWILTDSGTGTGTDSGTDSGTEPEQRRRSGPARER</sequence>
<keyword evidence="4" id="KW-1185">Reference proteome</keyword>